<comment type="caution">
    <text evidence="1">The sequence shown here is derived from an EMBL/GenBank/DDBJ whole genome shotgun (WGS) entry which is preliminary data.</text>
</comment>
<gene>
    <name evidence="1" type="ORF">AMELA_G00241740</name>
</gene>
<accession>A0A7J5ZY92</accession>
<evidence type="ECO:0000313" key="1">
    <source>
        <dbReference type="EMBL" id="KAF4074649.1"/>
    </source>
</evidence>
<dbReference type="Proteomes" id="UP000593565">
    <property type="component" value="Unassembled WGS sequence"/>
</dbReference>
<proteinExistence type="predicted"/>
<reference evidence="1 2" key="1">
    <citation type="submission" date="2020-02" db="EMBL/GenBank/DDBJ databases">
        <title>A chromosome-scale genome assembly of the black bullhead catfish (Ameiurus melas).</title>
        <authorList>
            <person name="Wen M."/>
            <person name="Zham M."/>
            <person name="Cabau C."/>
            <person name="Klopp C."/>
            <person name="Donnadieu C."/>
            <person name="Roques C."/>
            <person name="Bouchez O."/>
            <person name="Lampietro C."/>
            <person name="Jouanno E."/>
            <person name="Herpin A."/>
            <person name="Louis A."/>
            <person name="Berthelot C."/>
            <person name="Parey E."/>
            <person name="Roest-Crollius H."/>
            <person name="Braasch I."/>
            <person name="Postlethwait J."/>
            <person name="Robinson-Rechavi M."/>
            <person name="Echchiki A."/>
            <person name="Begum T."/>
            <person name="Montfort J."/>
            <person name="Schartl M."/>
            <person name="Bobe J."/>
            <person name="Guiguen Y."/>
        </authorList>
    </citation>
    <scope>NUCLEOTIDE SEQUENCE [LARGE SCALE GENOMIC DNA]</scope>
    <source>
        <strain evidence="1">M_S1</strain>
        <tissue evidence="1">Blood</tissue>
    </source>
</reference>
<organism evidence="1 2">
    <name type="scientific">Ameiurus melas</name>
    <name type="common">Black bullhead</name>
    <name type="synonym">Silurus melas</name>
    <dbReference type="NCBI Taxonomy" id="219545"/>
    <lineage>
        <taxon>Eukaryota</taxon>
        <taxon>Metazoa</taxon>
        <taxon>Chordata</taxon>
        <taxon>Craniata</taxon>
        <taxon>Vertebrata</taxon>
        <taxon>Euteleostomi</taxon>
        <taxon>Actinopterygii</taxon>
        <taxon>Neopterygii</taxon>
        <taxon>Teleostei</taxon>
        <taxon>Ostariophysi</taxon>
        <taxon>Siluriformes</taxon>
        <taxon>Ictaluridae</taxon>
        <taxon>Ameiurus</taxon>
    </lineage>
</organism>
<keyword evidence="2" id="KW-1185">Reference proteome</keyword>
<name>A0A7J5ZY92_AMEME</name>
<dbReference type="AlphaFoldDB" id="A0A7J5ZY92"/>
<protein>
    <submittedName>
        <fullName evidence="1">Uncharacterized protein</fullName>
    </submittedName>
</protein>
<sequence length="66" mass="7705">MYRLQGPNPTYKLKSQQYKCRDTTFYSNSPKTAERNSAPSNCMDPERIPGTWGTSWEYTINETYLS</sequence>
<evidence type="ECO:0000313" key="2">
    <source>
        <dbReference type="Proteomes" id="UP000593565"/>
    </source>
</evidence>
<dbReference type="EMBL" id="JAAGNN010000022">
    <property type="protein sequence ID" value="KAF4074649.1"/>
    <property type="molecule type" value="Genomic_DNA"/>
</dbReference>